<dbReference type="SUPFAM" id="SSF55486">
    <property type="entry name" value="Metalloproteases ('zincins'), catalytic domain"/>
    <property type="match status" value="1"/>
</dbReference>
<dbReference type="AlphaFoldDB" id="A0A850LNK5"/>
<evidence type="ECO:0000313" key="2">
    <source>
        <dbReference type="Proteomes" id="UP000565723"/>
    </source>
</evidence>
<evidence type="ECO:0000313" key="1">
    <source>
        <dbReference type="EMBL" id="NVK99563.1"/>
    </source>
</evidence>
<dbReference type="EMBL" id="JABXIY010000072">
    <property type="protein sequence ID" value="NVK99563.1"/>
    <property type="molecule type" value="Genomic_DNA"/>
</dbReference>
<protein>
    <submittedName>
        <fullName evidence="1">Uncharacterized protein</fullName>
    </submittedName>
</protein>
<reference evidence="1 2" key="1">
    <citation type="journal article" date="2020" name="Proc. Natl. Acad. Sci. U.S.A.">
        <title>Ecological drivers of bacterial community assembly in synthetic phycospheres.</title>
        <authorList>
            <person name="Fu H."/>
            <person name="Uchimiya M."/>
            <person name="Gore J."/>
            <person name="Moran M.A."/>
        </authorList>
    </citation>
    <scope>NUCLEOTIDE SEQUENCE [LARGE SCALE GENOMIC DNA]</scope>
    <source>
        <strain evidence="1">HF-Din03</strain>
    </source>
</reference>
<proteinExistence type="predicted"/>
<dbReference type="Proteomes" id="UP000565723">
    <property type="component" value="Unassembled WGS sequence"/>
</dbReference>
<name>A0A850LNK5_9RHOB</name>
<dbReference type="Gene3D" id="1.10.1370.30">
    <property type="match status" value="1"/>
</dbReference>
<comment type="caution">
    <text evidence="1">The sequence shown here is derived from an EMBL/GenBank/DDBJ whole genome shotgun (WGS) entry which is preliminary data.</text>
</comment>
<sequence length="247" mass="26295">MSSKPASTIAGWLQLNELTAGQCETLLKLAPRSLPGTGQDRQVPSPDGPALWALAADCLSETLPELASDILRTASQTRVDFAPDPRNYPRPFTLHMPVDGQVYVSCPLAGTPWDALTVAHEFGHALQLNCCSGVQLPPVLRETAAFVAEAVVAGALALRDTPLADPVCRAYARRTLTDLGPIAKRLRAALACPDTPYDDCWNYPPARQIAQALTQGDRPLRTGIAASVFRGDAQLGALVSLLCSDAE</sequence>
<accession>A0A850LNK5</accession>
<gene>
    <name evidence="1" type="ORF">HW564_21790</name>
</gene>
<organism evidence="1 2">
    <name type="scientific">Ruegeria pomeroyi</name>
    <dbReference type="NCBI Taxonomy" id="89184"/>
    <lineage>
        <taxon>Bacteria</taxon>
        <taxon>Pseudomonadati</taxon>
        <taxon>Pseudomonadota</taxon>
        <taxon>Alphaproteobacteria</taxon>
        <taxon>Rhodobacterales</taxon>
        <taxon>Roseobacteraceae</taxon>
        <taxon>Ruegeria</taxon>
    </lineage>
</organism>